<dbReference type="Proteomes" id="UP000002586">
    <property type="component" value="Chromosome"/>
</dbReference>
<keyword evidence="1" id="KW-0732">Signal</keyword>
<protein>
    <recommendedName>
        <fullName evidence="4">Serine aminopeptidase S33 domain-containing protein</fullName>
    </recommendedName>
</protein>
<dbReference type="AlphaFoldDB" id="A0LD96"/>
<evidence type="ECO:0000313" key="3">
    <source>
        <dbReference type="Proteomes" id="UP000002586"/>
    </source>
</evidence>
<dbReference type="eggNOG" id="COG1073">
    <property type="taxonomic scope" value="Bacteria"/>
</dbReference>
<feature type="chain" id="PRO_5002627139" description="Serine aminopeptidase S33 domain-containing protein" evidence="1">
    <location>
        <begin position="19"/>
        <end position="282"/>
    </location>
</feature>
<keyword evidence="3" id="KW-1185">Reference proteome</keyword>
<reference evidence="3" key="1">
    <citation type="journal article" date="2009" name="Appl. Environ. Microbiol.">
        <title>Complete genome sequence of the chemolithoautotrophic marine magnetotactic coccus strain MC-1.</title>
        <authorList>
            <person name="Schubbe S."/>
            <person name="Williams T.J."/>
            <person name="Xie G."/>
            <person name="Kiss H.E."/>
            <person name="Brettin T.S."/>
            <person name="Martinez D."/>
            <person name="Ross C.A."/>
            <person name="Schuler D."/>
            <person name="Cox B.L."/>
            <person name="Nealson K.H."/>
            <person name="Bazylinski D.A."/>
        </authorList>
    </citation>
    <scope>NUCLEOTIDE SEQUENCE [LARGE SCALE GENOMIC DNA]</scope>
    <source>
        <strain evidence="3">ATCC BAA-1437 / JCM 17883 / MC-1</strain>
    </source>
</reference>
<dbReference type="RefSeq" id="WP_011714995.1">
    <property type="nucleotide sequence ID" value="NC_008576.1"/>
</dbReference>
<dbReference type="PROSITE" id="PS51257">
    <property type="entry name" value="PROKAR_LIPOPROTEIN"/>
    <property type="match status" value="1"/>
</dbReference>
<dbReference type="HOGENOM" id="CLU_086027_0_0_5"/>
<feature type="signal peptide" evidence="1">
    <location>
        <begin position="1"/>
        <end position="18"/>
    </location>
</feature>
<dbReference type="STRING" id="156889.Mmc1_3454"/>
<name>A0LD96_MAGMM</name>
<accession>A0LD96</accession>
<gene>
    <name evidence="2" type="ordered locus">Mmc1_3454</name>
</gene>
<dbReference type="SUPFAM" id="SSF53474">
    <property type="entry name" value="alpha/beta-Hydrolases"/>
    <property type="match status" value="1"/>
</dbReference>
<sequence precursor="true">MRMFLWLIALMSMLAACASVVPDQRPLLNREVVEVVRTRGDQTQSFAFTPMEKATAHLILMAGGRGTPEISSRGVDLGVRMVWGKHHFLIRERHQLAQHGFNIALLDGPSDHATDLRRGYRNSAEAVADVQRVIEALKAKADLPVWLVGMSRGTEMAAYVGKALDHRIAGVVLISSITEGDYQGKSVLEALDYDPIQQPVLVVHHLQDGCLKSQPEAIKPLVEILSHRGHSEVQWYDGGKADLDPPCEGRSKHGFFGIEESVIGGIGRFIRLNSSAAATSAP</sequence>
<evidence type="ECO:0000313" key="2">
    <source>
        <dbReference type="EMBL" id="ABK45939.1"/>
    </source>
</evidence>
<dbReference type="OrthoDB" id="7257695at2"/>
<evidence type="ECO:0000256" key="1">
    <source>
        <dbReference type="SAM" id="SignalP"/>
    </source>
</evidence>
<proteinExistence type="predicted"/>
<dbReference type="EMBL" id="CP000471">
    <property type="protein sequence ID" value="ABK45939.1"/>
    <property type="molecule type" value="Genomic_DNA"/>
</dbReference>
<dbReference type="Gene3D" id="3.40.50.1820">
    <property type="entry name" value="alpha/beta hydrolase"/>
    <property type="match status" value="1"/>
</dbReference>
<dbReference type="KEGG" id="mgm:Mmc1_3454"/>
<reference evidence="2 3" key="2">
    <citation type="journal article" date="2012" name="Int. J. Syst. Evol. Microbiol.">
        <title>Magnetococcus marinus gen. nov., sp. nov., a marine, magnetotactic bacterium that represents a novel lineage (Magnetococcaceae fam. nov.; Magnetococcales ord. nov.) at the base of the Alphaproteobacteria.</title>
        <authorList>
            <person name="Bazylinski D.A."/>
            <person name="Williams T.J."/>
            <person name="Lefevre C.T."/>
            <person name="Berg R.J."/>
            <person name="Zhang C.L."/>
            <person name="Bowser S.S."/>
            <person name="Dean A.J."/>
            <person name="Beveridge T.J."/>
        </authorList>
    </citation>
    <scope>NUCLEOTIDE SEQUENCE [LARGE SCALE GENOMIC DNA]</scope>
    <source>
        <strain evidence="3">ATCC BAA-1437 / JCM 17883 / MC-1</strain>
    </source>
</reference>
<organism evidence="2 3">
    <name type="scientific">Magnetococcus marinus (strain ATCC BAA-1437 / JCM 17883 / MC-1)</name>
    <dbReference type="NCBI Taxonomy" id="156889"/>
    <lineage>
        <taxon>Bacteria</taxon>
        <taxon>Pseudomonadati</taxon>
        <taxon>Pseudomonadota</taxon>
        <taxon>Magnetococcia</taxon>
        <taxon>Magnetococcales</taxon>
        <taxon>Magnetococcaceae</taxon>
        <taxon>Magnetococcus</taxon>
    </lineage>
</organism>
<dbReference type="InterPro" id="IPR029058">
    <property type="entry name" value="AB_hydrolase_fold"/>
</dbReference>
<evidence type="ECO:0008006" key="4">
    <source>
        <dbReference type="Google" id="ProtNLM"/>
    </source>
</evidence>